<evidence type="ECO:0000259" key="1">
    <source>
        <dbReference type="Pfam" id="PF00534"/>
    </source>
</evidence>
<dbReference type="Proteomes" id="UP000192343">
    <property type="component" value="Unassembled WGS sequence"/>
</dbReference>
<proteinExistence type="predicted"/>
<reference evidence="2 3" key="1">
    <citation type="submission" date="2017-03" db="EMBL/GenBank/DDBJ databases">
        <title>Draft Genome sequence of Marispirochaeta sp. strain JC444.</title>
        <authorList>
            <person name="Shivani Y."/>
            <person name="Subhash Y."/>
            <person name="Sasikala C."/>
            <person name="Ramana C."/>
        </authorList>
    </citation>
    <scope>NUCLEOTIDE SEQUENCE [LARGE SCALE GENOMIC DNA]</scope>
    <source>
        <strain evidence="2 3">JC444</strain>
    </source>
</reference>
<dbReference type="CDD" id="cd03801">
    <property type="entry name" value="GT4_PimA-like"/>
    <property type="match status" value="1"/>
</dbReference>
<dbReference type="OrthoDB" id="9762705at2"/>
<dbReference type="EMBL" id="MWQY01000017">
    <property type="protein sequence ID" value="ORC33937.1"/>
    <property type="molecule type" value="Genomic_DNA"/>
</dbReference>
<dbReference type="InterPro" id="IPR001296">
    <property type="entry name" value="Glyco_trans_1"/>
</dbReference>
<keyword evidence="3" id="KW-1185">Reference proteome</keyword>
<dbReference type="GO" id="GO:0016740">
    <property type="term" value="F:transferase activity"/>
    <property type="evidence" value="ECO:0007669"/>
    <property type="project" value="UniProtKB-KW"/>
</dbReference>
<dbReference type="AlphaFoldDB" id="A0A1Y1RVD4"/>
<dbReference type="PANTHER" id="PTHR12526">
    <property type="entry name" value="GLYCOSYLTRANSFERASE"/>
    <property type="match status" value="1"/>
</dbReference>
<feature type="domain" description="Glycosyl transferase family 1" evidence="1">
    <location>
        <begin position="298"/>
        <end position="334"/>
    </location>
</feature>
<comment type="caution">
    <text evidence="2">The sequence shown here is derived from an EMBL/GenBank/DDBJ whole genome shotgun (WGS) entry which is preliminary data.</text>
</comment>
<evidence type="ECO:0000313" key="3">
    <source>
        <dbReference type="Proteomes" id="UP000192343"/>
    </source>
</evidence>
<evidence type="ECO:0000313" key="2">
    <source>
        <dbReference type="EMBL" id="ORC33937.1"/>
    </source>
</evidence>
<organism evidence="2 3">
    <name type="scientific">Marispirochaeta aestuarii</name>
    <dbReference type="NCBI Taxonomy" id="1963862"/>
    <lineage>
        <taxon>Bacteria</taxon>
        <taxon>Pseudomonadati</taxon>
        <taxon>Spirochaetota</taxon>
        <taxon>Spirochaetia</taxon>
        <taxon>Spirochaetales</taxon>
        <taxon>Spirochaetaceae</taxon>
        <taxon>Marispirochaeta</taxon>
    </lineage>
</organism>
<dbReference type="Pfam" id="PF00534">
    <property type="entry name" value="Glycos_transf_1"/>
    <property type="match status" value="1"/>
</dbReference>
<dbReference type="SUPFAM" id="SSF53756">
    <property type="entry name" value="UDP-Glycosyltransferase/glycogen phosphorylase"/>
    <property type="match status" value="1"/>
</dbReference>
<dbReference type="Gene3D" id="3.40.50.2000">
    <property type="entry name" value="Glycogen Phosphorylase B"/>
    <property type="match status" value="2"/>
</dbReference>
<sequence length="432" mass="49509">MGHEVHTIAGKYGTPLVSLPQERQFTLPNIRFDSREQKWYESQVFPFLQKHPPHITPKRKKIILDRLQFEGKEVANRLFEYVQNNSLDVIVAQNTNAMPMTLLGGMGVYELATQRRVATIFHHHDFWWERSRFSNSHIEGLLGRIMPPTDPGLEHIVLSTYAAHILRSIKRVQPKLVPNCEDFDNPVVKDEYNADFRRELGFRDSDILVVQPTRIVRRKRIEDSIGLMGRLIALHPEIADRVHFIISLYQGDEPDENYIGEIRQMAQGLGVQVHLISDRVASERGTDEGGRKLYTNRDVLANADLVTYLPIWEGFGNALLEAMAAKVPVVTTTYLVYKTDIGILKFRNVEILDVYGDDGHLVIPDQAVEEVYELLTNPAVRQEAVEHNFEIAAREFGFGKLRERIGTILEDYGDEIRASRKRVARSKQAYSV</sequence>
<dbReference type="PANTHER" id="PTHR12526:SF628">
    <property type="entry name" value="MANNOSYLGLUCOSYLGLYCERATE SYNTHASE"/>
    <property type="match status" value="1"/>
</dbReference>
<gene>
    <name evidence="2" type="ORF">B4O97_14770</name>
</gene>
<keyword evidence="2" id="KW-0808">Transferase</keyword>
<dbReference type="STRING" id="1963862.B4O97_14770"/>
<name>A0A1Y1RVD4_9SPIO</name>
<protein>
    <submittedName>
        <fullName evidence="2">Glycosyl transferase family 1</fullName>
    </submittedName>
</protein>
<accession>A0A1Y1RVD4</accession>